<gene>
    <name evidence="2" type="ORF">A3D09_04485</name>
</gene>
<sequence length="222" mass="24676">MSEQTPNPLTLAINALRWYAADSRSQYGNSELALYDEAAEILTKRKEFADFLVSKLGVNPGRVLELAAGSGLVSSVLKSRLKDVTFLDLSLPALDLLKNRVRDQGEPVASASIVNADFTRQPFATRSFDTIVCVGGYRYVTPNQKKQFWAETTRILKGDGKLFFAQFKPRNFSINGSVLGEDLGEYGLESVAAYKFSPKIEIGPLAIKTGYYELAQYDKIKW</sequence>
<dbReference type="EMBL" id="MFAH01000074">
    <property type="protein sequence ID" value="OGD69776.1"/>
    <property type="molecule type" value="Genomic_DNA"/>
</dbReference>
<dbReference type="CDD" id="cd02440">
    <property type="entry name" value="AdoMet_MTases"/>
    <property type="match status" value="1"/>
</dbReference>
<dbReference type="InterPro" id="IPR029063">
    <property type="entry name" value="SAM-dependent_MTases_sf"/>
</dbReference>
<dbReference type="InterPro" id="IPR041698">
    <property type="entry name" value="Methyltransf_25"/>
</dbReference>
<dbReference type="SUPFAM" id="SSF53335">
    <property type="entry name" value="S-adenosyl-L-methionine-dependent methyltransferases"/>
    <property type="match status" value="1"/>
</dbReference>
<dbReference type="Proteomes" id="UP000177390">
    <property type="component" value="Unassembled WGS sequence"/>
</dbReference>
<name>A0A1F5ERA3_9BACT</name>
<dbReference type="Pfam" id="PF13649">
    <property type="entry name" value="Methyltransf_25"/>
    <property type="match status" value="1"/>
</dbReference>
<feature type="domain" description="Methyltransferase" evidence="1">
    <location>
        <begin position="63"/>
        <end position="160"/>
    </location>
</feature>
<dbReference type="Gene3D" id="3.40.50.150">
    <property type="entry name" value="Vaccinia Virus protein VP39"/>
    <property type="match status" value="1"/>
</dbReference>
<reference evidence="2 3" key="1">
    <citation type="journal article" date="2016" name="Nat. Commun.">
        <title>Thousands of microbial genomes shed light on interconnected biogeochemical processes in an aquifer system.</title>
        <authorList>
            <person name="Anantharaman K."/>
            <person name="Brown C.T."/>
            <person name="Hug L.A."/>
            <person name="Sharon I."/>
            <person name="Castelle C.J."/>
            <person name="Probst A.J."/>
            <person name="Thomas B.C."/>
            <person name="Singh A."/>
            <person name="Wilkins M.J."/>
            <person name="Karaoz U."/>
            <person name="Brodie E.L."/>
            <person name="Williams K.H."/>
            <person name="Hubbard S.S."/>
            <person name="Banfield J.F."/>
        </authorList>
    </citation>
    <scope>NUCLEOTIDE SEQUENCE [LARGE SCALE GENOMIC DNA]</scope>
</reference>
<comment type="caution">
    <text evidence="2">The sequence shown here is derived from an EMBL/GenBank/DDBJ whole genome shotgun (WGS) entry which is preliminary data.</text>
</comment>
<proteinExistence type="predicted"/>
<organism evidence="2 3">
    <name type="scientific">Candidatus Collierbacteria bacterium RIFCSPHIGHO2_02_FULL_49_10</name>
    <dbReference type="NCBI Taxonomy" id="1817723"/>
    <lineage>
        <taxon>Bacteria</taxon>
        <taxon>Candidatus Collieribacteriota</taxon>
    </lineage>
</organism>
<dbReference type="AlphaFoldDB" id="A0A1F5ERA3"/>
<evidence type="ECO:0000313" key="2">
    <source>
        <dbReference type="EMBL" id="OGD69776.1"/>
    </source>
</evidence>
<evidence type="ECO:0000259" key="1">
    <source>
        <dbReference type="Pfam" id="PF13649"/>
    </source>
</evidence>
<protein>
    <recommendedName>
        <fullName evidence="1">Methyltransferase domain-containing protein</fullName>
    </recommendedName>
</protein>
<evidence type="ECO:0000313" key="3">
    <source>
        <dbReference type="Proteomes" id="UP000177390"/>
    </source>
</evidence>
<accession>A0A1F5ERA3</accession>